<evidence type="ECO:0000313" key="1">
    <source>
        <dbReference type="EMBL" id="BCI60130.1"/>
    </source>
</evidence>
<keyword evidence="2" id="KW-1185">Reference proteome</keyword>
<sequence>MLNGLITSLPRNGASEKTVFAVSFCCYALFAGQVGRAFVLHTYPFSSEVKSIA</sequence>
<dbReference type="KEGG" id="sman:C12CBH8_07690"/>
<accession>A0A7I8D035</accession>
<proteinExistence type="predicted"/>
<protein>
    <submittedName>
        <fullName evidence="1">Uncharacterized protein</fullName>
    </submittedName>
</protein>
<evidence type="ECO:0000313" key="2">
    <source>
        <dbReference type="Proteomes" id="UP000593890"/>
    </source>
</evidence>
<dbReference type="AlphaFoldDB" id="A0A7I8D035"/>
<name>A0A7I8D035_9FIRM</name>
<dbReference type="Proteomes" id="UP000593890">
    <property type="component" value="Chromosome"/>
</dbReference>
<dbReference type="EMBL" id="AP023321">
    <property type="protein sequence ID" value="BCI60130.1"/>
    <property type="molecule type" value="Genomic_DNA"/>
</dbReference>
<reference evidence="2" key="1">
    <citation type="submission" date="2020-07" db="EMBL/GenBank/DDBJ databases">
        <title>Complete genome sequencing of Clostridia bacterium strain 12CBH8.</title>
        <authorList>
            <person name="Sakamoto M."/>
            <person name="Murakami T."/>
            <person name="Mori H."/>
        </authorList>
    </citation>
    <scope>NUCLEOTIDE SEQUENCE [LARGE SCALE GENOMIC DNA]</scope>
    <source>
        <strain evidence="2">12CBH8</strain>
    </source>
</reference>
<gene>
    <name evidence="1" type="ORF">C12CBH8_07690</name>
</gene>
<organism evidence="1 2">
    <name type="scientific">Solibaculum mannosilyticum</name>
    <dbReference type="NCBI Taxonomy" id="2780922"/>
    <lineage>
        <taxon>Bacteria</taxon>
        <taxon>Bacillati</taxon>
        <taxon>Bacillota</taxon>
        <taxon>Clostridia</taxon>
        <taxon>Eubacteriales</taxon>
        <taxon>Oscillospiraceae</taxon>
        <taxon>Solibaculum</taxon>
    </lineage>
</organism>